<dbReference type="CDD" id="cd00202">
    <property type="entry name" value="ZnF_GATA"/>
    <property type="match status" value="1"/>
</dbReference>
<keyword evidence="1" id="KW-0863">Zinc-finger</keyword>
<evidence type="ECO:0000259" key="2">
    <source>
        <dbReference type="PROSITE" id="PS50114"/>
    </source>
</evidence>
<name>A0AAV9ZAD4_9AGAR</name>
<comment type="caution">
    <text evidence="3">The sequence shown here is derived from an EMBL/GenBank/DDBJ whole genome shotgun (WGS) entry which is preliminary data.</text>
</comment>
<sequence length="283" mass="31389">MFTSPLSSPGQSWIQFPIERDSDENHNVYTGPTAAGDLTDFFQVLGVQNARDGLEFRSSIDEGLALPTGDFNGTFGSSVLPNTDAEPLAREAKCLGLLGECRESRCYHKGKRDNWQVSCSPHNPFSTFQSSRVCPQPQTLDGTWFNISADEEPQHPLDTNDSSVIIASSIPSSPTVLRHLSTSQAGPKPTSASLRQFCERVMGMMIQENMDPHMVIAFIRREVMRTPGAGTSRRRREAIPHRSRTCSECGTNGTTQWRRHPDSQEVLCNSCGQRAGRARRMMI</sequence>
<evidence type="ECO:0000256" key="1">
    <source>
        <dbReference type="PROSITE-ProRule" id="PRU00094"/>
    </source>
</evidence>
<keyword evidence="1" id="KW-0479">Metal-binding</keyword>
<evidence type="ECO:0000313" key="4">
    <source>
        <dbReference type="Proteomes" id="UP001362999"/>
    </source>
</evidence>
<gene>
    <name evidence="3" type="ORF">R3P38DRAFT_2810564</name>
</gene>
<proteinExistence type="predicted"/>
<dbReference type="AlphaFoldDB" id="A0AAV9ZAD4"/>
<dbReference type="Pfam" id="PF00320">
    <property type="entry name" value="GATA"/>
    <property type="match status" value="1"/>
</dbReference>
<organism evidence="3 4">
    <name type="scientific">Favolaschia claudopus</name>
    <dbReference type="NCBI Taxonomy" id="2862362"/>
    <lineage>
        <taxon>Eukaryota</taxon>
        <taxon>Fungi</taxon>
        <taxon>Dikarya</taxon>
        <taxon>Basidiomycota</taxon>
        <taxon>Agaricomycotina</taxon>
        <taxon>Agaricomycetes</taxon>
        <taxon>Agaricomycetidae</taxon>
        <taxon>Agaricales</taxon>
        <taxon>Marasmiineae</taxon>
        <taxon>Mycenaceae</taxon>
        <taxon>Favolaschia</taxon>
    </lineage>
</organism>
<protein>
    <recommendedName>
        <fullName evidence="2">GATA-type domain-containing protein</fullName>
    </recommendedName>
</protein>
<feature type="domain" description="GATA-type" evidence="2">
    <location>
        <begin position="240"/>
        <end position="272"/>
    </location>
</feature>
<dbReference type="EMBL" id="JAWWNJ010000171">
    <property type="protein sequence ID" value="KAK6977171.1"/>
    <property type="molecule type" value="Genomic_DNA"/>
</dbReference>
<dbReference type="InterPro" id="IPR000679">
    <property type="entry name" value="Znf_GATA"/>
</dbReference>
<dbReference type="GO" id="GO:0006355">
    <property type="term" value="P:regulation of DNA-templated transcription"/>
    <property type="evidence" value="ECO:0007669"/>
    <property type="project" value="InterPro"/>
</dbReference>
<dbReference type="SMART" id="SM00401">
    <property type="entry name" value="ZnF_GATA"/>
    <property type="match status" value="1"/>
</dbReference>
<dbReference type="InterPro" id="IPR013088">
    <property type="entry name" value="Znf_NHR/GATA"/>
</dbReference>
<dbReference type="PROSITE" id="PS50114">
    <property type="entry name" value="GATA_ZN_FINGER_2"/>
    <property type="match status" value="1"/>
</dbReference>
<evidence type="ECO:0000313" key="3">
    <source>
        <dbReference type="EMBL" id="KAK6977171.1"/>
    </source>
</evidence>
<dbReference type="Proteomes" id="UP001362999">
    <property type="component" value="Unassembled WGS sequence"/>
</dbReference>
<keyword evidence="4" id="KW-1185">Reference proteome</keyword>
<accession>A0AAV9ZAD4</accession>
<reference evidence="3 4" key="1">
    <citation type="journal article" date="2024" name="J Genomics">
        <title>Draft genome sequencing and assembly of Favolaschia claudopus CIRM-BRFM 2984 isolated from oak limbs.</title>
        <authorList>
            <person name="Navarro D."/>
            <person name="Drula E."/>
            <person name="Chaduli D."/>
            <person name="Cazenave R."/>
            <person name="Ahrendt S."/>
            <person name="Wang J."/>
            <person name="Lipzen A."/>
            <person name="Daum C."/>
            <person name="Barry K."/>
            <person name="Grigoriev I.V."/>
            <person name="Favel A."/>
            <person name="Rosso M.N."/>
            <person name="Martin F."/>
        </authorList>
    </citation>
    <scope>NUCLEOTIDE SEQUENCE [LARGE SCALE GENOMIC DNA]</scope>
    <source>
        <strain evidence="3 4">CIRM-BRFM 2984</strain>
    </source>
</reference>
<keyword evidence="1" id="KW-0862">Zinc</keyword>
<dbReference type="GO" id="GO:0043565">
    <property type="term" value="F:sequence-specific DNA binding"/>
    <property type="evidence" value="ECO:0007669"/>
    <property type="project" value="InterPro"/>
</dbReference>
<dbReference type="Gene3D" id="3.30.50.10">
    <property type="entry name" value="Erythroid Transcription Factor GATA-1, subunit A"/>
    <property type="match status" value="1"/>
</dbReference>
<dbReference type="GO" id="GO:0008270">
    <property type="term" value="F:zinc ion binding"/>
    <property type="evidence" value="ECO:0007669"/>
    <property type="project" value="UniProtKB-KW"/>
</dbReference>
<dbReference type="SUPFAM" id="SSF57716">
    <property type="entry name" value="Glucocorticoid receptor-like (DNA-binding domain)"/>
    <property type="match status" value="1"/>
</dbReference>